<dbReference type="InParanoid" id="A0A3Q3NEI4"/>
<reference evidence="8" key="2">
    <citation type="submission" date="2025-09" db="UniProtKB">
        <authorList>
            <consortium name="Ensembl"/>
        </authorList>
    </citation>
    <scope>IDENTIFICATION</scope>
</reference>
<keyword evidence="2" id="KW-0964">Secreted</keyword>
<dbReference type="GO" id="GO:0008430">
    <property type="term" value="F:selenium binding"/>
    <property type="evidence" value="ECO:0007669"/>
    <property type="project" value="InterPro"/>
</dbReference>
<reference evidence="8" key="1">
    <citation type="submission" date="2025-08" db="UniProtKB">
        <authorList>
            <consortium name="Ensembl"/>
        </authorList>
    </citation>
    <scope>IDENTIFICATION</scope>
</reference>
<dbReference type="PANTHER" id="PTHR10105:SF3">
    <property type="entry name" value="SELENOPROTEIN P"/>
    <property type="match status" value="1"/>
</dbReference>
<dbReference type="GeneTree" id="ENSGT00510000049326"/>
<evidence type="ECO:0000256" key="2">
    <source>
        <dbReference type="ARBA" id="ARBA00022525"/>
    </source>
</evidence>
<sequence>MVINHQGQQAQRLHAMLEQRLSENITLYKQDEQQPDVWKTLGGQKDDFLIYDRCGRLTHHISLPYSIIGQGHIESAIRDTYCNRILTAGVQPDGDGTPTVEEDTRHAHHHGHHHGHDHHGHHGNDNGFHPSGFDHGHNHNHGHHHGNHDAAGHDHGQSQHGIRHQGHEQDGGLPQRQQHVDLGQMPQILKMIQEVHAAPVKPFDRPR</sequence>
<evidence type="ECO:0000256" key="3">
    <source>
        <dbReference type="ARBA" id="ARBA00022729"/>
    </source>
</evidence>
<dbReference type="STRING" id="205130.ENSMAMP00000030874"/>
<keyword evidence="9" id="KW-1185">Reference proteome</keyword>
<accession>A0A3Q3NEI4</accession>
<feature type="compositionally biased region" description="Basic and acidic residues" evidence="6">
    <location>
        <begin position="147"/>
        <end position="157"/>
    </location>
</feature>
<evidence type="ECO:0000259" key="7">
    <source>
        <dbReference type="Pfam" id="PF04592"/>
    </source>
</evidence>
<dbReference type="Proteomes" id="UP000261640">
    <property type="component" value="Unplaced"/>
</dbReference>
<dbReference type="GO" id="GO:0005576">
    <property type="term" value="C:extracellular region"/>
    <property type="evidence" value="ECO:0007669"/>
    <property type="project" value="UniProtKB-SubCell"/>
</dbReference>
<dbReference type="Pfam" id="PF04592">
    <property type="entry name" value="SelP_N"/>
    <property type="match status" value="1"/>
</dbReference>
<dbReference type="InterPro" id="IPR007671">
    <property type="entry name" value="Selenoprotein-P_N"/>
</dbReference>
<keyword evidence="5" id="KW-0325">Glycoprotein</keyword>
<dbReference type="GO" id="GO:0001887">
    <property type="term" value="P:selenium compound metabolic process"/>
    <property type="evidence" value="ECO:0007669"/>
    <property type="project" value="TreeGrafter"/>
</dbReference>
<protein>
    <submittedName>
        <fullName evidence="8">Selenoprotein P</fullName>
    </submittedName>
</protein>
<evidence type="ECO:0000256" key="6">
    <source>
        <dbReference type="SAM" id="MobiDB-lite"/>
    </source>
</evidence>
<evidence type="ECO:0000256" key="1">
    <source>
        <dbReference type="ARBA" id="ARBA00004613"/>
    </source>
</evidence>
<dbReference type="AlphaFoldDB" id="A0A3Q3NEI4"/>
<dbReference type="InterPro" id="IPR037941">
    <property type="entry name" value="SeP"/>
</dbReference>
<dbReference type="PANTHER" id="PTHR10105">
    <property type="entry name" value="SELENOPROTEIN P"/>
    <property type="match status" value="1"/>
</dbReference>
<feature type="region of interest" description="Disordered" evidence="6">
    <location>
        <begin position="90"/>
        <end position="175"/>
    </location>
</feature>
<evidence type="ECO:0000313" key="9">
    <source>
        <dbReference type="Proteomes" id="UP000261640"/>
    </source>
</evidence>
<keyword evidence="4" id="KW-0712">Selenocysteine</keyword>
<evidence type="ECO:0000313" key="8">
    <source>
        <dbReference type="Ensembl" id="ENSMAMP00000030874.1"/>
    </source>
</evidence>
<proteinExistence type="predicted"/>
<comment type="subcellular location">
    <subcellularLocation>
        <location evidence="1">Secreted</location>
    </subcellularLocation>
</comment>
<keyword evidence="3" id="KW-0732">Signal</keyword>
<feature type="domain" description="Selenoprotein P N-terminal" evidence="7">
    <location>
        <begin position="1"/>
        <end position="126"/>
    </location>
</feature>
<evidence type="ECO:0000256" key="4">
    <source>
        <dbReference type="ARBA" id="ARBA00022933"/>
    </source>
</evidence>
<name>A0A3Q3NEI4_9TELE</name>
<evidence type="ECO:0000256" key="5">
    <source>
        <dbReference type="ARBA" id="ARBA00023180"/>
    </source>
</evidence>
<feature type="compositionally biased region" description="Basic residues" evidence="6">
    <location>
        <begin position="106"/>
        <end position="121"/>
    </location>
</feature>
<dbReference type="Ensembl" id="ENSMAMT00000031679.2">
    <property type="protein sequence ID" value="ENSMAMP00000030874.1"/>
    <property type="gene ID" value="ENSMAMG00000020808.2"/>
</dbReference>
<organism evidence="8 9">
    <name type="scientific">Mastacembelus armatus</name>
    <name type="common">zig-zag eel</name>
    <dbReference type="NCBI Taxonomy" id="205130"/>
    <lineage>
        <taxon>Eukaryota</taxon>
        <taxon>Metazoa</taxon>
        <taxon>Chordata</taxon>
        <taxon>Craniata</taxon>
        <taxon>Vertebrata</taxon>
        <taxon>Euteleostomi</taxon>
        <taxon>Actinopterygii</taxon>
        <taxon>Neopterygii</taxon>
        <taxon>Teleostei</taxon>
        <taxon>Neoteleostei</taxon>
        <taxon>Acanthomorphata</taxon>
        <taxon>Anabantaria</taxon>
        <taxon>Synbranchiformes</taxon>
        <taxon>Mastacembelidae</taxon>
        <taxon>Mastacembelus</taxon>
    </lineage>
</organism>